<comment type="pathway">
    <text evidence="2">Lipid metabolism; mitochondrial fatty acid beta-oxidation.</text>
</comment>
<dbReference type="Pfam" id="PF00441">
    <property type="entry name" value="Acyl-CoA_dh_1"/>
    <property type="match status" value="1"/>
</dbReference>
<evidence type="ECO:0000259" key="24">
    <source>
        <dbReference type="Pfam" id="PF00441"/>
    </source>
</evidence>
<keyword evidence="7" id="KW-0276">Fatty acid metabolism</keyword>
<dbReference type="EC" id="1.3.8.5" evidence="11"/>
<dbReference type="InterPro" id="IPR037069">
    <property type="entry name" value="AcylCoA_DH/ox_N_sf"/>
</dbReference>
<keyword evidence="9" id="KW-0443">Lipid metabolism</keyword>
<evidence type="ECO:0000256" key="23">
    <source>
        <dbReference type="SAM" id="Phobius"/>
    </source>
</evidence>
<comment type="catalytic activity">
    <reaction evidence="15">
        <text>2-methylbutanoyl-CoA + oxidized [electron-transfer flavoprotein] + H(+) = (2E)-2-methylbut-2-enoyl-CoA + reduced [electron-transfer flavoprotein]</text>
        <dbReference type="Rhea" id="RHEA:43780"/>
        <dbReference type="Rhea" id="RHEA-COMP:10685"/>
        <dbReference type="Rhea" id="RHEA-COMP:10686"/>
        <dbReference type="ChEBI" id="CHEBI:15378"/>
        <dbReference type="ChEBI" id="CHEBI:57336"/>
        <dbReference type="ChEBI" id="CHEBI:57337"/>
        <dbReference type="ChEBI" id="CHEBI:57692"/>
        <dbReference type="ChEBI" id="CHEBI:58307"/>
        <dbReference type="EC" id="1.3.8.5"/>
    </reaction>
    <physiologicalReaction direction="left-to-right" evidence="15">
        <dbReference type="Rhea" id="RHEA:43781"/>
    </physiologicalReaction>
</comment>
<dbReference type="SUPFAM" id="SSF47203">
    <property type="entry name" value="Acyl-CoA dehydrogenase C-terminal domain-like"/>
    <property type="match status" value="1"/>
</dbReference>
<evidence type="ECO:0000256" key="2">
    <source>
        <dbReference type="ARBA" id="ARBA00005198"/>
    </source>
</evidence>
<evidence type="ECO:0000313" key="28">
    <source>
        <dbReference type="Proteomes" id="UP000887458"/>
    </source>
</evidence>
<reference evidence="27 28" key="1">
    <citation type="journal article" date="2018" name="J. Allergy Clin. Immunol.">
        <title>High-quality assembly of Dermatophagoides pteronyssinus genome and transcriptome reveals a wide range of novel allergens.</title>
        <authorList>
            <person name="Liu X.Y."/>
            <person name="Yang K.Y."/>
            <person name="Wang M.Q."/>
            <person name="Kwok J.S."/>
            <person name="Zeng X."/>
            <person name="Yang Z."/>
            <person name="Xiao X.J."/>
            <person name="Lau C.P."/>
            <person name="Li Y."/>
            <person name="Huang Z.M."/>
            <person name="Ba J.G."/>
            <person name="Yim A.K."/>
            <person name="Ouyang C.Y."/>
            <person name="Ngai S.M."/>
            <person name="Chan T.F."/>
            <person name="Leung E.L."/>
            <person name="Liu L."/>
            <person name="Liu Z.G."/>
            <person name="Tsui S.K."/>
        </authorList>
    </citation>
    <scope>NUCLEOTIDE SEQUENCE [LARGE SCALE GENOMIC DNA]</scope>
    <source>
        <strain evidence="27">Derp</strain>
    </source>
</reference>
<keyword evidence="5 22" id="KW-0285">Flavoprotein</keyword>
<evidence type="ECO:0000256" key="11">
    <source>
        <dbReference type="ARBA" id="ARBA00039036"/>
    </source>
</evidence>
<keyword evidence="23" id="KW-1133">Transmembrane helix</keyword>
<dbReference type="SUPFAM" id="SSF56645">
    <property type="entry name" value="Acyl-CoA dehydrogenase NM domain-like"/>
    <property type="match status" value="1"/>
</dbReference>
<dbReference type="InterPro" id="IPR006089">
    <property type="entry name" value="Acyl-CoA_DH_CS"/>
</dbReference>
<evidence type="ECO:0000256" key="1">
    <source>
        <dbReference type="ARBA" id="ARBA00001974"/>
    </source>
</evidence>
<evidence type="ECO:0000256" key="15">
    <source>
        <dbReference type="ARBA" id="ARBA00048235"/>
    </source>
</evidence>
<feature type="transmembrane region" description="Helical" evidence="23">
    <location>
        <begin position="6"/>
        <end position="26"/>
    </location>
</feature>
<evidence type="ECO:0000256" key="22">
    <source>
        <dbReference type="RuleBase" id="RU362125"/>
    </source>
</evidence>
<evidence type="ECO:0000256" key="8">
    <source>
        <dbReference type="ARBA" id="ARBA00023002"/>
    </source>
</evidence>
<proteinExistence type="inferred from homology"/>
<comment type="subunit">
    <text evidence="4">Homotetramer.</text>
</comment>
<evidence type="ECO:0000256" key="9">
    <source>
        <dbReference type="ARBA" id="ARBA00023098"/>
    </source>
</evidence>
<accession>A0ABQ8J774</accession>
<comment type="catalytic activity">
    <reaction evidence="19">
        <text>hexanoyl-CoA + oxidized [electron-transfer flavoprotein] + H(+) = (2E)-hexenoyl-CoA + reduced [electron-transfer flavoprotein]</text>
        <dbReference type="Rhea" id="RHEA:43464"/>
        <dbReference type="Rhea" id="RHEA-COMP:10685"/>
        <dbReference type="Rhea" id="RHEA-COMP:10686"/>
        <dbReference type="ChEBI" id="CHEBI:15378"/>
        <dbReference type="ChEBI" id="CHEBI:57692"/>
        <dbReference type="ChEBI" id="CHEBI:58307"/>
        <dbReference type="ChEBI" id="CHEBI:62077"/>
        <dbReference type="ChEBI" id="CHEBI:62620"/>
    </reaction>
    <physiologicalReaction direction="left-to-right" evidence="19">
        <dbReference type="Rhea" id="RHEA:43465"/>
    </physiologicalReaction>
</comment>
<dbReference type="PANTHER" id="PTHR43884">
    <property type="entry name" value="ACYL-COA DEHYDROGENASE"/>
    <property type="match status" value="1"/>
</dbReference>
<dbReference type="CDD" id="cd01158">
    <property type="entry name" value="SCAD_SBCAD"/>
    <property type="match status" value="1"/>
</dbReference>
<dbReference type="InterPro" id="IPR013786">
    <property type="entry name" value="AcylCoA_DH/ox_N"/>
</dbReference>
<dbReference type="InterPro" id="IPR009100">
    <property type="entry name" value="AcylCoA_DH/oxidase_NM_dom_sf"/>
</dbReference>
<dbReference type="EMBL" id="NJHN03000063">
    <property type="protein sequence ID" value="KAH9418433.1"/>
    <property type="molecule type" value="Genomic_DNA"/>
</dbReference>
<evidence type="ECO:0000256" key="16">
    <source>
        <dbReference type="ARBA" id="ARBA00048307"/>
    </source>
</evidence>
<feature type="transmembrane region" description="Helical" evidence="23">
    <location>
        <begin position="67"/>
        <end position="86"/>
    </location>
</feature>
<evidence type="ECO:0000256" key="12">
    <source>
        <dbReference type="ARBA" id="ARBA00039850"/>
    </source>
</evidence>
<dbReference type="InterPro" id="IPR006091">
    <property type="entry name" value="Acyl-CoA_Oxase/DH_mid-dom"/>
</dbReference>
<dbReference type="PANTHER" id="PTHR43884:SF1">
    <property type="entry name" value="SHORT_BRANCHED CHAIN SPECIFIC ACYL-COA DEHYDROGENASE, MITOCHONDRIAL"/>
    <property type="match status" value="1"/>
</dbReference>
<evidence type="ECO:0000256" key="4">
    <source>
        <dbReference type="ARBA" id="ARBA00011881"/>
    </source>
</evidence>
<comment type="caution">
    <text evidence="27">The sequence shown here is derived from an EMBL/GenBank/DDBJ whole genome shotgun (WGS) entry which is preliminary data.</text>
</comment>
<evidence type="ECO:0000259" key="26">
    <source>
        <dbReference type="Pfam" id="PF02771"/>
    </source>
</evidence>
<evidence type="ECO:0000256" key="20">
    <source>
        <dbReference type="ARBA" id="ARBA00049552"/>
    </source>
</evidence>
<gene>
    <name evidence="27" type="ORF">DERP_011295</name>
</gene>
<dbReference type="InterPro" id="IPR036250">
    <property type="entry name" value="AcylCo_DH-like_C"/>
</dbReference>
<comment type="catalytic activity">
    <reaction evidence="21">
        <text>2-methylpropanoyl-CoA + oxidized [electron-transfer flavoprotein] + H(+) = 2-methylpropenoyl-CoA + reduced [electron-transfer flavoprotein]</text>
        <dbReference type="Rhea" id="RHEA:44180"/>
        <dbReference type="Rhea" id="RHEA-COMP:10685"/>
        <dbReference type="Rhea" id="RHEA-COMP:10686"/>
        <dbReference type="ChEBI" id="CHEBI:15378"/>
        <dbReference type="ChEBI" id="CHEBI:57338"/>
        <dbReference type="ChEBI" id="CHEBI:57692"/>
        <dbReference type="ChEBI" id="CHEBI:58307"/>
        <dbReference type="ChEBI" id="CHEBI:62500"/>
    </reaction>
    <physiologicalReaction direction="left-to-right" evidence="21">
        <dbReference type="Rhea" id="RHEA:44181"/>
    </physiologicalReaction>
</comment>
<dbReference type="Gene3D" id="1.20.140.10">
    <property type="entry name" value="Butyryl-CoA Dehydrogenase, subunit A, domain 3"/>
    <property type="match status" value="1"/>
</dbReference>
<sequence>MDALTMSIWCISNAIMTAFFSMATYVQHNDDHPECKELFGIIIVECWLMLCIYVINLRTPLEAWMTWISKLVIFLFSISPILLWIYHGCFEIFMPNSNITDKSNNFSNLNVLNQLCKKSVQICTQRTITSSHLPLTMFSEEELAFKELAEKISKEKIAPLVSKMDNENKLDPEVIKLLFENGFMGIEIDPKYGGTGASFVSAIIVIEELAKVDPSVSVFCDVQNTLVALNFKYYASEELKEKYFPKIAQNTVGAFCLSEAGSGSDAFAMKTKAEKKGDYYVINGEKCWITNAEHAGFYVVFANANPSIGYKGITSFVVDRDTPGLSVARPENKLGIRASSTCPVIFEDVKVHESQVLGKVGQGYKYAIQTLNEGRIGIGAQMLGLAEGVFDHAVKYTLERKQFGQSIFEFQGMQHQIAKIATDIEAAKLLVYNAARLSEAGRPFIKEAAMAKLYASEVAATASSKAIEWVAGVGFTKDYPFEKYYRDAKIGAIYEGTSNIQLNTIARLVANEIKEKA</sequence>
<comment type="similarity">
    <text evidence="3 22">Belongs to the acyl-CoA dehydrogenase family.</text>
</comment>
<organism evidence="27 28">
    <name type="scientific">Dermatophagoides pteronyssinus</name>
    <name type="common">European house dust mite</name>
    <dbReference type="NCBI Taxonomy" id="6956"/>
    <lineage>
        <taxon>Eukaryota</taxon>
        <taxon>Metazoa</taxon>
        <taxon>Ecdysozoa</taxon>
        <taxon>Arthropoda</taxon>
        <taxon>Chelicerata</taxon>
        <taxon>Arachnida</taxon>
        <taxon>Acari</taxon>
        <taxon>Acariformes</taxon>
        <taxon>Sarcoptiformes</taxon>
        <taxon>Astigmata</taxon>
        <taxon>Psoroptidia</taxon>
        <taxon>Analgoidea</taxon>
        <taxon>Pyroglyphidae</taxon>
        <taxon>Dermatophagoidinae</taxon>
        <taxon>Dermatophagoides</taxon>
    </lineage>
</organism>
<dbReference type="Proteomes" id="UP000887458">
    <property type="component" value="Unassembled WGS sequence"/>
</dbReference>
<comment type="pathway">
    <text evidence="10">Amino-acid degradation; L-isoleucine degradation.</text>
</comment>
<evidence type="ECO:0000313" key="27">
    <source>
        <dbReference type="EMBL" id="KAH9418433.1"/>
    </source>
</evidence>
<evidence type="ECO:0000256" key="18">
    <source>
        <dbReference type="ARBA" id="ARBA00049096"/>
    </source>
</evidence>
<comment type="catalytic activity">
    <reaction evidence="17">
        <text>(2R)-2-methylbutanoyl-CoA + oxidized [electron-transfer flavoprotein] + H(+) = ethylacryloyl-CoA + reduced [electron-transfer flavoprotein]</text>
        <dbReference type="Rhea" id="RHEA:65296"/>
        <dbReference type="Rhea" id="RHEA-COMP:10685"/>
        <dbReference type="Rhea" id="RHEA-COMP:10686"/>
        <dbReference type="ChEBI" id="CHEBI:15378"/>
        <dbReference type="ChEBI" id="CHEBI:57692"/>
        <dbReference type="ChEBI" id="CHEBI:58307"/>
        <dbReference type="ChEBI" id="CHEBI:156439"/>
        <dbReference type="ChEBI" id="CHEBI:156440"/>
    </reaction>
    <physiologicalReaction direction="left-to-right" evidence="17">
        <dbReference type="Rhea" id="RHEA:65297"/>
    </physiologicalReaction>
</comment>
<keyword evidence="6 22" id="KW-0274">FAD</keyword>
<keyword evidence="23" id="KW-0812">Transmembrane</keyword>
<comment type="catalytic activity">
    <reaction evidence="16">
        <text>valproyl-CoA + oxidized [electron-transfer flavoprotein] + H(+) = (2E)-2-propylpent-2-enoyl-CoA + reduced [electron-transfer flavoprotein]</text>
        <dbReference type="Rhea" id="RHEA:65344"/>
        <dbReference type="Rhea" id="RHEA-COMP:10685"/>
        <dbReference type="Rhea" id="RHEA-COMP:10686"/>
        <dbReference type="ChEBI" id="CHEBI:15378"/>
        <dbReference type="ChEBI" id="CHEBI:57692"/>
        <dbReference type="ChEBI" id="CHEBI:58307"/>
        <dbReference type="ChEBI" id="CHEBI:156457"/>
        <dbReference type="ChEBI" id="CHEBI:156458"/>
    </reaction>
    <physiologicalReaction direction="left-to-right" evidence="16">
        <dbReference type="Rhea" id="RHEA:65345"/>
    </physiologicalReaction>
</comment>
<dbReference type="PROSITE" id="PS00072">
    <property type="entry name" value="ACYL_COA_DH_1"/>
    <property type="match status" value="1"/>
</dbReference>
<evidence type="ECO:0000256" key="17">
    <source>
        <dbReference type="ARBA" id="ARBA00048592"/>
    </source>
</evidence>
<evidence type="ECO:0000256" key="6">
    <source>
        <dbReference type="ARBA" id="ARBA00022827"/>
    </source>
</evidence>
<evidence type="ECO:0000256" key="14">
    <source>
        <dbReference type="ARBA" id="ARBA00042821"/>
    </source>
</evidence>
<feature type="domain" description="Acyl-CoA dehydrogenase/oxidase C-terminal" evidence="24">
    <location>
        <begin position="361"/>
        <end position="507"/>
    </location>
</feature>
<feature type="transmembrane region" description="Helical" evidence="23">
    <location>
        <begin position="38"/>
        <end position="55"/>
    </location>
</feature>
<protein>
    <recommendedName>
        <fullName evidence="12">Short/branched chain specific acyl-CoA dehydrogenase, mitochondrial</fullName>
        <ecNumber evidence="11">1.3.8.5</ecNumber>
    </recommendedName>
    <alternativeName>
        <fullName evidence="14">2-methyl branched chain acyl-CoA dehydrogenase</fullName>
    </alternativeName>
    <alternativeName>
        <fullName evidence="13">2-methylbutyryl-coenzyme A dehydrogenase</fullName>
    </alternativeName>
</protein>
<dbReference type="Gene3D" id="2.40.110.10">
    <property type="entry name" value="Butyryl-CoA Dehydrogenase, subunit A, domain 2"/>
    <property type="match status" value="1"/>
</dbReference>
<evidence type="ECO:0000256" key="5">
    <source>
        <dbReference type="ARBA" id="ARBA00022630"/>
    </source>
</evidence>
<dbReference type="Gene3D" id="1.10.540.10">
    <property type="entry name" value="Acyl-CoA dehydrogenase/oxidase, N-terminal domain"/>
    <property type="match status" value="1"/>
</dbReference>
<comment type="catalytic activity">
    <reaction evidence="20">
        <text>(2S)-2-methylbutanoyl-CoA + oxidized [electron-transfer flavoprotein] + H(+) = (2E)-2-methylbut-2-enoyl-CoA + reduced [electron-transfer flavoprotein]</text>
        <dbReference type="Rhea" id="RHEA:48256"/>
        <dbReference type="Rhea" id="RHEA-COMP:10685"/>
        <dbReference type="Rhea" id="RHEA-COMP:10686"/>
        <dbReference type="ChEBI" id="CHEBI:15378"/>
        <dbReference type="ChEBI" id="CHEBI:57337"/>
        <dbReference type="ChEBI" id="CHEBI:57692"/>
        <dbReference type="ChEBI" id="CHEBI:58307"/>
        <dbReference type="ChEBI" id="CHEBI:88166"/>
    </reaction>
    <physiologicalReaction direction="left-to-right" evidence="20">
        <dbReference type="Rhea" id="RHEA:48257"/>
    </physiologicalReaction>
</comment>
<evidence type="ECO:0000256" key="7">
    <source>
        <dbReference type="ARBA" id="ARBA00022832"/>
    </source>
</evidence>
<feature type="domain" description="Acyl-CoA dehydrogenase/oxidase N-terminal" evidence="26">
    <location>
        <begin position="139"/>
        <end position="249"/>
    </location>
</feature>
<comment type="catalytic activity">
    <reaction evidence="18">
        <text>butanoyl-CoA + oxidized [electron-transfer flavoprotein] + H(+) = (2E)-butenoyl-CoA + reduced [electron-transfer flavoprotein]</text>
        <dbReference type="Rhea" id="RHEA:24004"/>
        <dbReference type="Rhea" id="RHEA-COMP:10685"/>
        <dbReference type="Rhea" id="RHEA-COMP:10686"/>
        <dbReference type="ChEBI" id="CHEBI:15378"/>
        <dbReference type="ChEBI" id="CHEBI:57332"/>
        <dbReference type="ChEBI" id="CHEBI:57371"/>
        <dbReference type="ChEBI" id="CHEBI:57692"/>
        <dbReference type="ChEBI" id="CHEBI:58307"/>
    </reaction>
    <physiologicalReaction direction="left-to-right" evidence="18">
        <dbReference type="Rhea" id="RHEA:24005"/>
    </physiologicalReaction>
</comment>
<keyword evidence="28" id="KW-1185">Reference proteome</keyword>
<dbReference type="InterPro" id="IPR046373">
    <property type="entry name" value="Acyl-CoA_Oxase/DH_mid-dom_sf"/>
</dbReference>
<evidence type="ECO:0000256" key="21">
    <source>
        <dbReference type="ARBA" id="ARBA00051903"/>
    </source>
</evidence>
<dbReference type="InterPro" id="IPR009075">
    <property type="entry name" value="AcylCo_DH/oxidase_C"/>
</dbReference>
<dbReference type="Pfam" id="PF02771">
    <property type="entry name" value="Acyl-CoA_dh_N"/>
    <property type="match status" value="1"/>
</dbReference>
<reference evidence="27 28" key="2">
    <citation type="journal article" date="2022" name="Mol. Biol. Evol.">
        <title>Comparative Genomics Reveals Insights into the Divergent Evolution of Astigmatic Mites and Household Pest Adaptations.</title>
        <authorList>
            <person name="Xiong Q."/>
            <person name="Wan A.T."/>
            <person name="Liu X."/>
            <person name="Fung C.S."/>
            <person name="Xiao X."/>
            <person name="Malainual N."/>
            <person name="Hou J."/>
            <person name="Wang L."/>
            <person name="Wang M."/>
            <person name="Yang K.Y."/>
            <person name="Cui Y."/>
            <person name="Leung E.L."/>
            <person name="Nong W."/>
            <person name="Shin S.K."/>
            <person name="Au S.W."/>
            <person name="Jeong K.Y."/>
            <person name="Chew F.T."/>
            <person name="Hui J.H."/>
            <person name="Leung T.F."/>
            <person name="Tungtrongchitr A."/>
            <person name="Zhong N."/>
            <person name="Liu Z."/>
            <person name="Tsui S.K."/>
        </authorList>
    </citation>
    <scope>NUCLEOTIDE SEQUENCE [LARGE SCALE GENOMIC DNA]</scope>
    <source>
        <strain evidence="27">Derp</strain>
    </source>
</reference>
<comment type="cofactor">
    <cofactor evidence="1 22">
        <name>FAD</name>
        <dbReference type="ChEBI" id="CHEBI:57692"/>
    </cofactor>
</comment>
<name>A0ABQ8J774_DERPT</name>
<dbReference type="Pfam" id="PF02770">
    <property type="entry name" value="Acyl-CoA_dh_M"/>
    <property type="match status" value="1"/>
</dbReference>
<keyword evidence="23" id="KW-0472">Membrane</keyword>
<feature type="domain" description="Acyl-CoA oxidase/dehydrogenase middle" evidence="25">
    <location>
        <begin position="254"/>
        <end position="349"/>
    </location>
</feature>
<evidence type="ECO:0000256" key="10">
    <source>
        <dbReference type="ARBA" id="ARBA00037895"/>
    </source>
</evidence>
<evidence type="ECO:0000256" key="13">
    <source>
        <dbReference type="ARBA" id="ARBA00041537"/>
    </source>
</evidence>
<evidence type="ECO:0000259" key="25">
    <source>
        <dbReference type="Pfam" id="PF02770"/>
    </source>
</evidence>
<evidence type="ECO:0000256" key="3">
    <source>
        <dbReference type="ARBA" id="ARBA00009347"/>
    </source>
</evidence>
<keyword evidence="8 22" id="KW-0560">Oxidoreductase</keyword>
<evidence type="ECO:0000256" key="19">
    <source>
        <dbReference type="ARBA" id="ARBA00049192"/>
    </source>
</evidence>